<organism evidence="1 2">
    <name type="scientific">Rhypophila decipiens</name>
    <dbReference type="NCBI Taxonomy" id="261697"/>
    <lineage>
        <taxon>Eukaryota</taxon>
        <taxon>Fungi</taxon>
        <taxon>Dikarya</taxon>
        <taxon>Ascomycota</taxon>
        <taxon>Pezizomycotina</taxon>
        <taxon>Sordariomycetes</taxon>
        <taxon>Sordariomycetidae</taxon>
        <taxon>Sordariales</taxon>
        <taxon>Naviculisporaceae</taxon>
        <taxon>Rhypophila</taxon>
    </lineage>
</organism>
<proteinExistence type="predicted"/>
<accession>A0AAN7B4G4</accession>
<name>A0AAN7B4G4_9PEZI</name>
<dbReference type="EMBL" id="MU858271">
    <property type="protein sequence ID" value="KAK4207835.1"/>
    <property type="molecule type" value="Genomic_DNA"/>
</dbReference>
<evidence type="ECO:0000313" key="2">
    <source>
        <dbReference type="Proteomes" id="UP001301769"/>
    </source>
</evidence>
<reference evidence="1" key="1">
    <citation type="journal article" date="2023" name="Mol. Phylogenet. Evol.">
        <title>Genome-scale phylogeny and comparative genomics of the fungal order Sordariales.</title>
        <authorList>
            <person name="Hensen N."/>
            <person name="Bonometti L."/>
            <person name="Westerberg I."/>
            <person name="Brannstrom I.O."/>
            <person name="Guillou S."/>
            <person name="Cros-Aarteil S."/>
            <person name="Calhoun S."/>
            <person name="Haridas S."/>
            <person name="Kuo A."/>
            <person name="Mondo S."/>
            <person name="Pangilinan J."/>
            <person name="Riley R."/>
            <person name="LaButti K."/>
            <person name="Andreopoulos B."/>
            <person name="Lipzen A."/>
            <person name="Chen C."/>
            <person name="Yan M."/>
            <person name="Daum C."/>
            <person name="Ng V."/>
            <person name="Clum A."/>
            <person name="Steindorff A."/>
            <person name="Ohm R.A."/>
            <person name="Martin F."/>
            <person name="Silar P."/>
            <person name="Natvig D.O."/>
            <person name="Lalanne C."/>
            <person name="Gautier V."/>
            <person name="Ament-Velasquez S.L."/>
            <person name="Kruys A."/>
            <person name="Hutchinson M.I."/>
            <person name="Powell A.J."/>
            <person name="Barry K."/>
            <person name="Miller A.N."/>
            <person name="Grigoriev I.V."/>
            <person name="Debuchy R."/>
            <person name="Gladieux P."/>
            <person name="Hiltunen Thoren M."/>
            <person name="Johannesson H."/>
        </authorList>
    </citation>
    <scope>NUCLEOTIDE SEQUENCE</scope>
    <source>
        <strain evidence="1">PSN293</strain>
    </source>
</reference>
<evidence type="ECO:0000313" key="1">
    <source>
        <dbReference type="EMBL" id="KAK4207835.1"/>
    </source>
</evidence>
<reference evidence="1" key="2">
    <citation type="submission" date="2023-05" db="EMBL/GenBank/DDBJ databases">
        <authorList>
            <consortium name="Lawrence Berkeley National Laboratory"/>
            <person name="Steindorff A."/>
            <person name="Hensen N."/>
            <person name="Bonometti L."/>
            <person name="Westerberg I."/>
            <person name="Brannstrom I.O."/>
            <person name="Guillou S."/>
            <person name="Cros-Aarteil S."/>
            <person name="Calhoun S."/>
            <person name="Haridas S."/>
            <person name="Kuo A."/>
            <person name="Mondo S."/>
            <person name="Pangilinan J."/>
            <person name="Riley R."/>
            <person name="Labutti K."/>
            <person name="Andreopoulos B."/>
            <person name="Lipzen A."/>
            <person name="Chen C."/>
            <person name="Yanf M."/>
            <person name="Daum C."/>
            <person name="Ng V."/>
            <person name="Clum A."/>
            <person name="Ohm R."/>
            <person name="Martin F."/>
            <person name="Silar P."/>
            <person name="Natvig D."/>
            <person name="Lalanne C."/>
            <person name="Gautier V."/>
            <person name="Ament-Velasquez S.L."/>
            <person name="Kruys A."/>
            <person name="Hutchinson M.I."/>
            <person name="Powell A.J."/>
            <person name="Barry K."/>
            <person name="Miller A.N."/>
            <person name="Grigoriev I.V."/>
            <person name="Debuchy R."/>
            <person name="Gladieux P."/>
            <person name="Thoren M.H."/>
            <person name="Johannesson H."/>
        </authorList>
    </citation>
    <scope>NUCLEOTIDE SEQUENCE</scope>
    <source>
        <strain evidence="1">PSN293</strain>
    </source>
</reference>
<dbReference type="AlphaFoldDB" id="A0AAN7B4G4"/>
<dbReference type="Proteomes" id="UP001301769">
    <property type="component" value="Unassembled WGS sequence"/>
</dbReference>
<keyword evidence="2" id="KW-1185">Reference proteome</keyword>
<comment type="caution">
    <text evidence="1">The sequence shown here is derived from an EMBL/GenBank/DDBJ whole genome shotgun (WGS) entry which is preliminary data.</text>
</comment>
<gene>
    <name evidence="1" type="ORF">QBC37DRAFT_379692</name>
</gene>
<sequence>MDDDGPAKIACLTAAIGLFNWKEDDKQFLPLIDATMNSDKPARPEPTMTKAVRLVRDIFAGHEGTYTLEEAEAAVEACKIVWPDAAFPKLDPELIVMLANSDHRGLKIPDSYFRGFLVLLADKTKQIPSRLFRKHEIFNKLHSAAWIKTKQVYGTHDLVAPVPDCYIRGGIPSNWILHHVKEAMDSIKAASDKTIESEKQALSQYDSLISEMLYRIGEYEGDSDIRDYYGRNRARTEKTLDTLKFNYDTLSQLITGSVNIIKGGDSKRSNEARVCQ</sequence>
<protein>
    <submittedName>
        <fullName evidence="1">Uncharacterized protein</fullName>
    </submittedName>
</protein>